<dbReference type="GO" id="GO:0016758">
    <property type="term" value="F:hexosyltransferase activity"/>
    <property type="evidence" value="ECO:0007669"/>
    <property type="project" value="InterPro"/>
</dbReference>
<reference evidence="2 3" key="1">
    <citation type="submission" date="2016-10" db="EMBL/GenBank/DDBJ databases">
        <authorList>
            <person name="de Groot N.N."/>
        </authorList>
    </citation>
    <scope>NUCLEOTIDE SEQUENCE [LARGE SCALE GENOMIC DNA]</scope>
    <source>
        <strain evidence="2 3">CGMCC 4.5506</strain>
    </source>
</reference>
<keyword evidence="2" id="KW-0808">Transferase</keyword>
<dbReference type="RefSeq" id="WP_245865398.1">
    <property type="nucleotide sequence ID" value="NZ_CP016353.1"/>
</dbReference>
<keyword evidence="1" id="KW-0045">Antibiotic biosynthesis</keyword>
<dbReference type="InterPro" id="IPR004276">
    <property type="entry name" value="GlycoTrans_28_N"/>
</dbReference>
<name>A0A1G6TSF3_9PSEU</name>
<dbReference type="GO" id="GO:0017000">
    <property type="term" value="P:antibiotic biosynthetic process"/>
    <property type="evidence" value="ECO:0007669"/>
    <property type="project" value="UniProtKB-KW"/>
</dbReference>
<dbReference type="SUPFAM" id="SSF53756">
    <property type="entry name" value="UDP-Glycosyltransferase/glycogen phosphorylase"/>
    <property type="match status" value="1"/>
</dbReference>
<dbReference type="Pfam" id="PF03033">
    <property type="entry name" value="Glyco_transf_28"/>
    <property type="match status" value="1"/>
</dbReference>
<dbReference type="STRING" id="530584.SAMN05421630_107262"/>
<organism evidence="2 3">
    <name type="scientific">Prauserella marina</name>
    <dbReference type="NCBI Taxonomy" id="530584"/>
    <lineage>
        <taxon>Bacteria</taxon>
        <taxon>Bacillati</taxon>
        <taxon>Actinomycetota</taxon>
        <taxon>Actinomycetes</taxon>
        <taxon>Pseudonocardiales</taxon>
        <taxon>Pseudonocardiaceae</taxon>
        <taxon>Prauserella</taxon>
    </lineage>
</organism>
<proteinExistence type="predicted"/>
<dbReference type="GO" id="GO:1901137">
    <property type="term" value="P:carbohydrate derivative biosynthetic process"/>
    <property type="evidence" value="ECO:0007669"/>
    <property type="project" value="UniProtKB-ARBA"/>
</dbReference>
<dbReference type="PANTHER" id="PTHR48050">
    <property type="entry name" value="STEROL 3-BETA-GLUCOSYLTRANSFERASE"/>
    <property type="match status" value="1"/>
</dbReference>
<dbReference type="InterPro" id="IPR050426">
    <property type="entry name" value="Glycosyltransferase_28"/>
</dbReference>
<dbReference type="Proteomes" id="UP000199494">
    <property type="component" value="Unassembled WGS sequence"/>
</dbReference>
<gene>
    <name evidence="2" type="ORF">SAMN05421630_107262</name>
</gene>
<dbReference type="Gene3D" id="3.40.50.2000">
    <property type="entry name" value="Glycogen Phosphorylase B"/>
    <property type="match status" value="1"/>
</dbReference>
<evidence type="ECO:0000313" key="2">
    <source>
        <dbReference type="EMBL" id="SDD31834.1"/>
    </source>
</evidence>
<accession>A0A1G6TSF3</accession>
<evidence type="ECO:0000313" key="3">
    <source>
        <dbReference type="Proteomes" id="UP000199494"/>
    </source>
</evidence>
<dbReference type="EMBL" id="FMZE01000007">
    <property type="protein sequence ID" value="SDD31834.1"/>
    <property type="molecule type" value="Genomic_DNA"/>
</dbReference>
<keyword evidence="3" id="KW-1185">Reference proteome</keyword>
<dbReference type="GO" id="GO:0005975">
    <property type="term" value="P:carbohydrate metabolic process"/>
    <property type="evidence" value="ECO:0007669"/>
    <property type="project" value="InterPro"/>
</dbReference>
<dbReference type="AlphaFoldDB" id="A0A1G6TSF3"/>
<dbReference type="PANTHER" id="PTHR48050:SF13">
    <property type="entry name" value="STEROL 3-BETA-GLUCOSYLTRANSFERASE UGT80A2"/>
    <property type="match status" value="1"/>
</dbReference>
<sequence>MKALLVTHGTRGDVQPFLALALALRAAGHHARLAAPVSFAAQAQEHGVEFAGLDEGPNRLMADPVVRKAAGNGYRGLRGKISAVRTARRIKPLMADVLRDLALSPVKVARRGGALAHAACSARRGDAWRPVGTGDIAARVGTHVADAVPDGAATANAQGVQPRDIPRGVGALAHLCRNREHLWCCKHSARRLRRSTRGGRNRYVRQASGSCR</sequence>
<evidence type="ECO:0000256" key="1">
    <source>
        <dbReference type="ARBA" id="ARBA00023194"/>
    </source>
</evidence>
<protein>
    <submittedName>
        <fullName evidence="2">Glycosyltransferase family 28 N-terminal domain-containing protein</fullName>
    </submittedName>
</protein>